<accession>A0A1E3P2Y3</accession>
<evidence type="ECO:0000313" key="2">
    <source>
        <dbReference type="Proteomes" id="UP000094112"/>
    </source>
</evidence>
<dbReference type="GeneID" id="30201946"/>
<proteinExistence type="predicted"/>
<evidence type="ECO:0000313" key="1">
    <source>
        <dbReference type="EMBL" id="ODQ59678.1"/>
    </source>
</evidence>
<organism evidence="1 2">
    <name type="scientific">Wickerhamomyces anomalus (strain ATCC 58044 / CBS 1984 / NCYC 433 / NRRL Y-366-8)</name>
    <name type="common">Yeast</name>
    <name type="synonym">Hansenula anomala</name>
    <dbReference type="NCBI Taxonomy" id="683960"/>
    <lineage>
        <taxon>Eukaryota</taxon>
        <taxon>Fungi</taxon>
        <taxon>Dikarya</taxon>
        <taxon>Ascomycota</taxon>
        <taxon>Saccharomycotina</taxon>
        <taxon>Saccharomycetes</taxon>
        <taxon>Phaffomycetales</taxon>
        <taxon>Wickerhamomycetaceae</taxon>
        <taxon>Wickerhamomyces</taxon>
    </lineage>
</organism>
<dbReference type="Gene3D" id="3.80.10.10">
    <property type="entry name" value="Ribonuclease Inhibitor"/>
    <property type="match status" value="1"/>
</dbReference>
<sequence length="605" mass="70183">MTDIYKTIQEIQELKQFEPLIKTVPLRHLVEKHVCILIDHPNPVDGEKKRYQILEPPWNKVNLKIIHISELQNAIQENLSYFVIHIETKEGFKCLNNVFKKLIKYKKHCQLHVHCRHSIKSIEKVFPKLVSLDFLELINVGNESHFEMKVEDHEISIYVCTLFNKIRLGTNEVVDKILNSPFLKRLDILMTNNRSMPLIFSNYNLPNLEVMELIQEKPPEHHIMFKDCVLPKLSKIVNKNTKISAINYCQFDSLKELRISYDDMVLLTNFKAESLEYFSIERSYFLPKNVTYEKVQFLSDVSKSINGPDLVEKLGIHPGEVKEISIDGLRHLSFPSLKALKVPKLEYLNFISGIINIEKLEFDPYVDCDNLKELACLKNYKFEHLKTLKLTLNDPRPFRDLPISSENMPNLKNLEISKNYSKTPFYLKEITLNGLKGLELDRFTTNIALVHFQHLKDCKIKELHLWFKTFFDISDSVPKCVINNHKEIYYPSFSPDPEVAVPPTVSIPSHIGHLKLSTSAKLQLTNKILNAPHLESLDISGIKKLTKFTFSSKNLKHLNISGTGLNEIPVVENEKCEITILNECPSYEDVEKMDILHNLKRLDSQ</sequence>
<name>A0A1E3P2Y3_WICAA</name>
<dbReference type="SUPFAM" id="SSF52058">
    <property type="entry name" value="L domain-like"/>
    <property type="match status" value="1"/>
</dbReference>
<dbReference type="Proteomes" id="UP000094112">
    <property type="component" value="Unassembled WGS sequence"/>
</dbReference>
<dbReference type="EMBL" id="KV454210">
    <property type="protein sequence ID" value="ODQ59678.1"/>
    <property type="molecule type" value="Genomic_DNA"/>
</dbReference>
<dbReference type="RefSeq" id="XP_019038885.1">
    <property type="nucleotide sequence ID" value="XM_019184700.1"/>
</dbReference>
<gene>
    <name evidence="1" type="ORF">WICANDRAFT_78317</name>
</gene>
<protein>
    <submittedName>
        <fullName evidence="1">Uncharacterized protein</fullName>
    </submittedName>
</protein>
<dbReference type="AlphaFoldDB" id="A0A1E3P2Y3"/>
<keyword evidence="2" id="KW-1185">Reference proteome</keyword>
<reference evidence="1 2" key="1">
    <citation type="journal article" date="2016" name="Proc. Natl. Acad. Sci. U.S.A.">
        <title>Comparative genomics of biotechnologically important yeasts.</title>
        <authorList>
            <person name="Riley R."/>
            <person name="Haridas S."/>
            <person name="Wolfe K.H."/>
            <person name="Lopes M.R."/>
            <person name="Hittinger C.T."/>
            <person name="Goeker M."/>
            <person name="Salamov A.A."/>
            <person name="Wisecaver J.H."/>
            <person name="Long T.M."/>
            <person name="Calvey C.H."/>
            <person name="Aerts A.L."/>
            <person name="Barry K.W."/>
            <person name="Choi C."/>
            <person name="Clum A."/>
            <person name="Coughlan A.Y."/>
            <person name="Deshpande S."/>
            <person name="Douglass A.P."/>
            <person name="Hanson S.J."/>
            <person name="Klenk H.-P."/>
            <person name="LaButti K.M."/>
            <person name="Lapidus A."/>
            <person name="Lindquist E.A."/>
            <person name="Lipzen A.M."/>
            <person name="Meier-Kolthoff J.P."/>
            <person name="Ohm R.A."/>
            <person name="Otillar R.P."/>
            <person name="Pangilinan J.L."/>
            <person name="Peng Y."/>
            <person name="Rokas A."/>
            <person name="Rosa C.A."/>
            <person name="Scheuner C."/>
            <person name="Sibirny A.A."/>
            <person name="Slot J.C."/>
            <person name="Stielow J.B."/>
            <person name="Sun H."/>
            <person name="Kurtzman C.P."/>
            <person name="Blackwell M."/>
            <person name="Grigoriev I.V."/>
            <person name="Jeffries T.W."/>
        </authorList>
    </citation>
    <scope>NUCLEOTIDE SEQUENCE [LARGE SCALE GENOMIC DNA]</scope>
    <source>
        <strain evidence="2">ATCC 58044 / CBS 1984 / NCYC 433 / NRRL Y-366-8</strain>
    </source>
</reference>
<dbReference type="InterPro" id="IPR032675">
    <property type="entry name" value="LRR_dom_sf"/>
</dbReference>
<dbReference type="OrthoDB" id="773208at2759"/>